<accession>A0A6A5QW59</accession>
<dbReference type="EMBL" id="ML979132">
    <property type="protein sequence ID" value="KAF1920031.1"/>
    <property type="molecule type" value="Genomic_DNA"/>
</dbReference>
<feature type="compositionally biased region" description="Polar residues" evidence="1">
    <location>
        <begin position="62"/>
        <end position="72"/>
    </location>
</feature>
<feature type="compositionally biased region" description="Basic and acidic residues" evidence="1">
    <location>
        <begin position="73"/>
        <end position="87"/>
    </location>
</feature>
<reference evidence="3" key="1">
    <citation type="journal article" date="2020" name="Stud. Mycol.">
        <title>101 Dothideomycetes genomes: a test case for predicting lifestyles and emergence of pathogens.</title>
        <authorList>
            <person name="Haridas S."/>
            <person name="Albert R."/>
            <person name="Binder M."/>
            <person name="Bloem J."/>
            <person name="Labutti K."/>
            <person name="Salamov A."/>
            <person name="Andreopoulos B."/>
            <person name="Baker S."/>
            <person name="Barry K."/>
            <person name="Bills G."/>
            <person name="Bluhm B."/>
            <person name="Cannon C."/>
            <person name="Castanera R."/>
            <person name="Culley D."/>
            <person name="Daum C."/>
            <person name="Ezra D."/>
            <person name="Gonzalez J."/>
            <person name="Henrissat B."/>
            <person name="Kuo A."/>
            <person name="Liang C."/>
            <person name="Lipzen A."/>
            <person name="Lutzoni F."/>
            <person name="Magnuson J."/>
            <person name="Mondo S."/>
            <person name="Nolan M."/>
            <person name="Ohm R."/>
            <person name="Pangilinan J."/>
            <person name="Park H.-J."/>
            <person name="Ramirez L."/>
            <person name="Alfaro M."/>
            <person name="Sun H."/>
            <person name="Tritt A."/>
            <person name="Yoshinaga Y."/>
            <person name="Zwiers L.-H."/>
            <person name="Turgeon B."/>
            <person name="Goodwin S."/>
            <person name="Spatafora J."/>
            <person name="Crous P."/>
            <person name="Grigoriev I."/>
        </authorList>
    </citation>
    <scope>NUCLEOTIDE SEQUENCE</scope>
    <source>
        <strain evidence="3">HMLAC05119</strain>
    </source>
</reference>
<keyword evidence="4" id="KW-1185">Reference proteome</keyword>
<dbReference type="AlphaFoldDB" id="A0A6A5QW59"/>
<evidence type="ECO:0000313" key="3">
    <source>
        <dbReference type="EMBL" id="KAF1920031.1"/>
    </source>
</evidence>
<keyword evidence="2" id="KW-0472">Membrane</keyword>
<keyword evidence="2" id="KW-1133">Transmembrane helix</keyword>
<sequence>MSPLSIPKIFMAGGVVGFSYYLYMRQYWFPNPYKTQGVQNIEDRFSAGGGHPTHTPAGGTKRGTSSATNNESRTQDGHKGPDSEHFKANISEQQSDPVWPAKFNEIQYNNPKGK</sequence>
<evidence type="ECO:0000313" key="4">
    <source>
        <dbReference type="Proteomes" id="UP000800096"/>
    </source>
</evidence>
<proteinExistence type="predicted"/>
<keyword evidence="2" id="KW-0812">Transmembrane</keyword>
<dbReference type="Proteomes" id="UP000800096">
    <property type="component" value="Unassembled WGS sequence"/>
</dbReference>
<feature type="region of interest" description="Disordered" evidence="1">
    <location>
        <begin position="40"/>
        <end position="114"/>
    </location>
</feature>
<evidence type="ECO:0000256" key="2">
    <source>
        <dbReference type="SAM" id="Phobius"/>
    </source>
</evidence>
<gene>
    <name evidence="3" type="ORF">BDU57DRAFT_508109</name>
</gene>
<organism evidence="3 4">
    <name type="scientific">Ampelomyces quisqualis</name>
    <name type="common">Powdery mildew agent</name>
    <dbReference type="NCBI Taxonomy" id="50730"/>
    <lineage>
        <taxon>Eukaryota</taxon>
        <taxon>Fungi</taxon>
        <taxon>Dikarya</taxon>
        <taxon>Ascomycota</taxon>
        <taxon>Pezizomycotina</taxon>
        <taxon>Dothideomycetes</taxon>
        <taxon>Pleosporomycetidae</taxon>
        <taxon>Pleosporales</taxon>
        <taxon>Pleosporineae</taxon>
        <taxon>Phaeosphaeriaceae</taxon>
        <taxon>Ampelomyces</taxon>
    </lineage>
</organism>
<evidence type="ECO:0000256" key="1">
    <source>
        <dbReference type="SAM" id="MobiDB-lite"/>
    </source>
</evidence>
<name>A0A6A5QW59_AMPQU</name>
<dbReference type="OrthoDB" id="5373857at2759"/>
<feature type="transmembrane region" description="Helical" evidence="2">
    <location>
        <begin position="6"/>
        <end position="24"/>
    </location>
</feature>
<protein>
    <submittedName>
        <fullName evidence="3">Uncharacterized protein</fullName>
    </submittedName>
</protein>